<accession>A0A832T7Y9</accession>
<protein>
    <submittedName>
        <fullName evidence="2">Uncharacterized protein</fullName>
    </submittedName>
</protein>
<proteinExistence type="predicted"/>
<dbReference type="RefSeq" id="WP_011019520.1">
    <property type="nucleotide sequence ID" value="NZ_DUJS01000001.1"/>
</dbReference>
<evidence type="ECO:0000256" key="1">
    <source>
        <dbReference type="SAM" id="Phobius"/>
    </source>
</evidence>
<evidence type="ECO:0000313" key="3">
    <source>
        <dbReference type="Proteomes" id="UP000619545"/>
    </source>
</evidence>
<keyword evidence="1" id="KW-1133">Transmembrane helix</keyword>
<organism evidence="2 3">
    <name type="scientific">Methanopyrus kandleri</name>
    <dbReference type="NCBI Taxonomy" id="2320"/>
    <lineage>
        <taxon>Archaea</taxon>
        <taxon>Methanobacteriati</taxon>
        <taxon>Methanobacteriota</taxon>
        <taxon>Methanomada group</taxon>
        <taxon>Methanopyri</taxon>
        <taxon>Methanopyrales</taxon>
        <taxon>Methanopyraceae</taxon>
        <taxon>Methanopyrus</taxon>
    </lineage>
</organism>
<evidence type="ECO:0000313" key="2">
    <source>
        <dbReference type="EMBL" id="HII69790.1"/>
    </source>
</evidence>
<dbReference type="EMBL" id="DUJS01000001">
    <property type="protein sequence ID" value="HII69790.1"/>
    <property type="molecule type" value="Genomic_DNA"/>
</dbReference>
<keyword evidence="1" id="KW-0812">Transmembrane</keyword>
<feature type="transmembrane region" description="Helical" evidence="1">
    <location>
        <begin position="231"/>
        <end position="253"/>
    </location>
</feature>
<feature type="transmembrane region" description="Helical" evidence="1">
    <location>
        <begin position="28"/>
        <end position="51"/>
    </location>
</feature>
<sequence length="298" mass="33475">MIVVITAAISLQPKASHATLAATEFLILILALSAVNYVLLPLLGFGAVWVFRVGKRLYLVSLGYCEGETILEPGVEVELSGFQVLAEFPLESEYHGRLWIRIGYFPPGIHWVELPERGFFFLRTRGVCALRDPYLPRDDEGALEMARFLEKLSMVYAAVCLEEGGPNPGRARKIMKHVKNNSRWGTTVRYFGVKVPLGRFTTSQSTTVTVAVLVALSLVSALARGEPLGPMGAPILVLSWLLACVLLALPVAWRNRRAVKTGRWYRVIFERHRVEEAIDKARDWNWFPDLERVDPLED</sequence>
<dbReference type="GeneID" id="1477253"/>
<comment type="caution">
    <text evidence="2">The sequence shown here is derived from an EMBL/GenBank/DDBJ whole genome shotgun (WGS) entry which is preliminary data.</text>
</comment>
<reference evidence="2" key="1">
    <citation type="journal article" date="2020" name="bioRxiv">
        <title>A rank-normalized archaeal taxonomy based on genome phylogeny resolves widespread incomplete and uneven classifications.</title>
        <authorList>
            <person name="Rinke C."/>
            <person name="Chuvochina M."/>
            <person name="Mussig A.J."/>
            <person name="Chaumeil P.-A."/>
            <person name="Waite D.W."/>
            <person name="Whitman W.B."/>
            <person name="Parks D.H."/>
            <person name="Hugenholtz P."/>
        </authorList>
    </citation>
    <scope>NUCLEOTIDE SEQUENCE</scope>
    <source>
        <strain evidence="2">UBA8853</strain>
    </source>
</reference>
<feature type="transmembrane region" description="Helical" evidence="1">
    <location>
        <begin position="207"/>
        <end position="225"/>
    </location>
</feature>
<gene>
    <name evidence="2" type="ORF">HA336_00980</name>
</gene>
<keyword evidence="1" id="KW-0472">Membrane</keyword>
<dbReference type="Proteomes" id="UP000619545">
    <property type="component" value="Unassembled WGS sequence"/>
</dbReference>
<name>A0A832T7Y9_9EURY</name>
<dbReference type="AlphaFoldDB" id="A0A832T7Y9"/>